<dbReference type="SUPFAM" id="SSF50978">
    <property type="entry name" value="WD40 repeat-like"/>
    <property type="match status" value="1"/>
</dbReference>
<feature type="repeat" description="WD" evidence="7">
    <location>
        <begin position="369"/>
        <end position="401"/>
    </location>
</feature>
<feature type="repeat" description="WD" evidence="7">
    <location>
        <begin position="150"/>
        <end position="193"/>
    </location>
</feature>
<evidence type="ECO:0000256" key="6">
    <source>
        <dbReference type="ARBA" id="ARBA00023306"/>
    </source>
</evidence>
<dbReference type="InterPro" id="IPR056150">
    <property type="entry name" value="WD40_CDC20-Fz"/>
</dbReference>
<evidence type="ECO:0000313" key="10">
    <source>
        <dbReference type="EMBL" id="KAK3098931.1"/>
    </source>
</evidence>
<dbReference type="AlphaFoldDB" id="A0AA88Y6M6"/>
<organism evidence="10 11">
    <name type="scientific">Pinctada imbricata</name>
    <name type="common">Atlantic pearl-oyster</name>
    <name type="synonym">Pinctada martensii</name>
    <dbReference type="NCBI Taxonomy" id="66713"/>
    <lineage>
        <taxon>Eukaryota</taxon>
        <taxon>Metazoa</taxon>
        <taxon>Spiralia</taxon>
        <taxon>Lophotrochozoa</taxon>
        <taxon>Mollusca</taxon>
        <taxon>Bivalvia</taxon>
        <taxon>Autobranchia</taxon>
        <taxon>Pteriomorphia</taxon>
        <taxon>Pterioida</taxon>
        <taxon>Pterioidea</taxon>
        <taxon>Pteriidae</taxon>
        <taxon>Pinctada</taxon>
    </lineage>
</organism>
<feature type="repeat" description="WD" evidence="7">
    <location>
        <begin position="235"/>
        <end position="267"/>
    </location>
</feature>
<gene>
    <name evidence="10" type="ORF">FSP39_024395</name>
</gene>
<feature type="region of interest" description="Disordered" evidence="8">
    <location>
        <begin position="409"/>
        <end position="428"/>
    </location>
</feature>
<evidence type="ECO:0000313" key="11">
    <source>
        <dbReference type="Proteomes" id="UP001186944"/>
    </source>
</evidence>
<dbReference type="GO" id="GO:1905786">
    <property type="term" value="P:positive regulation of anaphase-promoting complex-dependent catabolic process"/>
    <property type="evidence" value="ECO:0007669"/>
    <property type="project" value="TreeGrafter"/>
</dbReference>
<evidence type="ECO:0000256" key="2">
    <source>
        <dbReference type="ARBA" id="ARBA00022574"/>
    </source>
</evidence>
<comment type="similarity">
    <text evidence="1">Belongs to the WD repeat CDC20/Fizzy family.</text>
</comment>
<keyword evidence="3" id="KW-0132">Cell division</keyword>
<dbReference type="InterPro" id="IPR033010">
    <property type="entry name" value="Cdc20/Fizzy"/>
</dbReference>
<dbReference type="SMART" id="SM00320">
    <property type="entry name" value="WD40"/>
    <property type="match status" value="6"/>
</dbReference>
<dbReference type="GO" id="GO:0051301">
    <property type="term" value="P:cell division"/>
    <property type="evidence" value="ECO:0007669"/>
    <property type="project" value="UniProtKB-KW"/>
</dbReference>
<evidence type="ECO:0000259" key="9">
    <source>
        <dbReference type="Pfam" id="PF24807"/>
    </source>
</evidence>
<name>A0AA88Y6M6_PINIB</name>
<keyword evidence="11" id="KW-1185">Reference proteome</keyword>
<dbReference type="InterPro" id="IPR020472">
    <property type="entry name" value="WD40_PAC1"/>
</dbReference>
<dbReference type="InterPro" id="IPR001680">
    <property type="entry name" value="WD40_rpt"/>
</dbReference>
<evidence type="ECO:0000256" key="7">
    <source>
        <dbReference type="PROSITE-ProRule" id="PRU00221"/>
    </source>
</evidence>
<keyword evidence="5" id="KW-0498">Mitosis</keyword>
<dbReference type="PRINTS" id="PR00320">
    <property type="entry name" value="GPROTEINBRPT"/>
</dbReference>
<evidence type="ECO:0000256" key="5">
    <source>
        <dbReference type="ARBA" id="ARBA00022776"/>
    </source>
</evidence>
<protein>
    <recommendedName>
        <fullName evidence="9">CDC20/Fizzy WD40 domain-containing protein</fullName>
    </recommendedName>
</protein>
<evidence type="ECO:0000256" key="1">
    <source>
        <dbReference type="ARBA" id="ARBA00006445"/>
    </source>
</evidence>
<evidence type="ECO:0000256" key="3">
    <source>
        <dbReference type="ARBA" id="ARBA00022618"/>
    </source>
</evidence>
<accession>A0AA88Y6M6</accession>
<dbReference type="GO" id="GO:1990757">
    <property type="term" value="F:ubiquitin ligase activator activity"/>
    <property type="evidence" value="ECO:0007669"/>
    <property type="project" value="TreeGrafter"/>
</dbReference>
<evidence type="ECO:0000256" key="8">
    <source>
        <dbReference type="SAM" id="MobiDB-lite"/>
    </source>
</evidence>
<keyword evidence="6" id="KW-0131">Cell cycle</keyword>
<dbReference type="PANTHER" id="PTHR19918:SF8">
    <property type="entry name" value="FI02843P"/>
    <property type="match status" value="1"/>
</dbReference>
<dbReference type="PROSITE" id="PS50294">
    <property type="entry name" value="WD_REPEATS_REGION"/>
    <property type="match status" value="2"/>
</dbReference>
<dbReference type="Pfam" id="PF24807">
    <property type="entry name" value="WD40_CDC20-Fz"/>
    <property type="match status" value="1"/>
</dbReference>
<dbReference type="PROSITE" id="PS50082">
    <property type="entry name" value="WD_REPEATS_2"/>
    <property type="match status" value="3"/>
</dbReference>
<dbReference type="GO" id="GO:0010997">
    <property type="term" value="F:anaphase-promoting complex binding"/>
    <property type="evidence" value="ECO:0007669"/>
    <property type="project" value="InterPro"/>
</dbReference>
<dbReference type="CDD" id="cd00200">
    <property type="entry name" value="WD40"/>
    <property type="match status" value="1"/>
</dbReference>
<dbReference type="GO" id="GO:0031145">
    <property type="term" value="P:anaphase-promoting complex-dependent catabolic process"/>
    <property type="evidence" value="ECO:0007669"/>
    <property type="project" value="TreeGrafter"/>
</dbReference>
<sequence length="428" mass="47027">RFIPNRSTTDIDLGYYNVMSKENVEEEEESEEQGASQSYKEHLDMALSKGQNPNNAKILSYQDKAPVAKDGFNNKMKVLYTGSKSAAPKGVSTRQIPQQPERILDAPDLLDDYYLNLLHWSAENLLAVALGGAVYIWNAASGTIAQLLEFQDDDTYISSLAWLNDQSSNILAVGNSTGTVQLWDVQNEKLLRNMGGHAARIGSLSWNSHICSSGSRSGAVHHHDVRVANHHVGSLLNHSQEVCGLAWSPDGRHLASGGNDNVLNIWDASLSLENVQPVHTFTEHQAAVKALSWCPWSTQVLASGGGTADRHIRLWNVTTGLCLSSTDTNSQVSSILWSDEFKEMISGHGYTHNQLTIWKYPQMTKVAELRGHTSRVLCLTMSPDGSTVASAAADETIRIWKCFKSSKKPQATTKPKETRTTIRGGSIR</sequence>
<dbReference type="EMBL" id="VSWD01000007">
    <property type="protein sequence ID" value="KAK3098931.1"/>
    <property type="molecule type" value="Genomic_DNA"/>
</dbReference>
<dbReference type="Gene3D" id="2.130.10.10">
    <property type="entry name" value="YVTN repeat-like/Quinoprotein amine dehydrogenase"/>
    <property type="match status" value="1"/>
</dbReference>
<proteinExistence type="inferred from homology"/>
<reference evidence="10" key="1">
    <citation type="submission" date="2019-08" db="EMBL/GenBank/DDBJ databases">
        <title>The improved chromosome-level genome for the pearl oyster Pinctada fucata martensii using PacBio sequencing and Hi-C.</title>
        <authorList>
            <person name="Zheng Z."/>
        </authorList>
    </citation>
    <scope>NUCLEOTIDE SEQUENCE</scope>
    <source>
        <strain evidence="10">ZZ-2019</strain>
        <tissue evidence="10">Adductor muscle</tissue>
    </source>
</reference>
<feature type="non-terminal residue" evidence="10">
    <location>
        <position position="1"/>
    </location>
</feature>
<dbReference type="InterPro" id="IPR036322">
    <property type="entry name" value="WD40_repeat_dom_sf"/>
</dbReference>
<evidence type="ECO:0000256" key="4">
    <source>
        <dbReference type="ARBA" id="ARBA00022737"/>
    </source>
</evidence>
<feature type="domain" description="CDC20/Fizzy WD40" evidence="9">
    <location>
        <begin position="104"/>
        <end position="400"/>
    </location>
</feature>
<dbReference type="GO" id="GO:0005680">
    <property type="term" value="C:anaphase-promoting complex"/>
    <property type="evidence" value="ECO:0007669"/>
    <property type="project" value="TreeGrafter"/>
</dbReference>
<keyword evidence="2 7" id="KW-0853">WD repeat</keyword>
<dbReference type="PANTHER" id="PTHR19918">
    <property type="entry name" value="CELL DIVISION CYCLE 20 CDC20 FIZZY -RELATED"/>
    <property type="match status" value="1"/>
</dbReference>
<dbReference type="InterPro" id="IPR015943">
    <property type="entry name" value="WD40/YVTN_repeat-like_dom_sf"/>
</dbReference>
<comment type="caution">
    <text evidence="10">The sequence shown here is derived from an EMBL/GenBank/DDBJ whole genome shotgun (WGS) entry which is preliminary data.</text>
</comment>
<keyword evidence="4" id="KW-0677">Repeat</keyword>
<dbReference type="Proteomes" id="UP001186944">
    <property type="component" value="Unassembled WGS sequence"/>
</dbReference>